<evidence type="ECO:0000313" key="1">
    <source>
        <dbReference type="EnsemblPlants" id="AVESA.00010b.r2.6CG1077430.1.CDS"/>
    </source>
</evidence>
<reference evidence="1" key="2">
    <citation type="submission" date="2025-09" db="UniProtKB">
        <authorList>
            <consortium name="EnsemblPlants"/>
        </authorList>
    </citation>
    <scope>IDENTIFICATION</scope>
</reference>
<evidence type="ECO:0000313" key="2">
    <source>
        <dbReference type="Proteomes" id="UP001732700"/>
    </source>
</evidence>
<keyword evidence="2" id="KW-1185">Reference proteome</keyword>
<accession>A0ACD5Z128</accession>
<proteinExistence type="predicted"/>
<organism evidence="1 2">
    <name type="scientific">Avena sativa</name>
    <name type="common">Oat</name>
    <dbReference type="NCBI Taxonomy" id="4498"/>
    <lineage>
        <taxon>Eukaryota</taxon>
        <taxon>Viridiplantae</taxon>
        <taxon>Streptophyta</taxon>
        <taxon>Embryophyta</taxon>
        <taxon>Tracheophyta</taxon>
        <taxon>Spermatophyta</taxon>
        <taxon>Magnoliopsida</taxon>
        <taxon>Liliopsida</taxon>
        <taxon>Poales</taxon>
        <taxon>Poaceae</taxon>
        <taxon>BOP clade</taxon>
        <taxon>Pooideae</taxon>
        <taxon>Poodae</taxon>
        <taxon>Poeae</taxon>
        <taxon>Poeae Chloroplast Group 1 (Aveneae type)</taxon>
        <taxon>Aveninae</taxon>
        <taxon>Avena</taxon>
    </lineage>
</organism>
<protein>
    <submittedName>
        <fullName evidence="1">Uncharacterized protein</fullName>
    </submittedName>
</protein>
<name>A0ACD5Z128_AVESA</name>
<sequence>MMNGGADKLACRERLRSRDMKGKNKEGEKGAMHYYEEEEDDEEDERMREASTAILEKENGRSVPINLSDDDEEADAEKLDKNVKNKDEKRMHGGGDKMKHRKVPTTTFDKEHKRKIESSHGCKKKVHSGDHGKDKRKSTPLPLDKNKDSLKEKSRKPWNTHGAEKKTHSCDHCKDKRTSVYNKSKRFEKDKRKNMSSHNGENKITGYDYGEHKGRSKSHPFNNNEMQKNEIKKNTLLDLSKEKMVGKKENKRKKTPEIFNKSKKIRTEDKDEKAGGGDRWKTKKKTIEGYNKEQKVPSCHKEERNVTIAFLKIIYSKLEEFLLLPPVVAEKLMDLANRWVNLEDSEGTFSEVRLSMVNGSLAFHQGWNDFVSDHSIKLGDFLLFEYTARSQFSVRVFGMDSCERVCFGVERQGGKKKSMNGVSGAHRVVVNSKENHNRVVSGVEHGSSIALYDKDGCLADGKHTANDIFETWSKGTRNSAIILIADDEAPLAQENENTEKLKKLHVVSETHCVSDNTKEDPKGVAIGALGGPSVALDNREGTLAIGECKTNCISLICSTDNTTRSEIIPVIDAAPLAQENENAVELTTCPLHIEDKSTMKESEPEIATPATCTEIQDSDKDLRRKQEGNTVQLECTTAVDKCPNNGKMNTNGDVCSKHETPGGSLSLEKCKKAIVSGRAALDGTGLIKPEKLLNTEDKLVGNCSLLGLNSSEQSVQGYAGRAALDGTGLIRPGKQLKTDEDLRRKQEASTVQLECSTAVDKCPNNGKVNTNGSVCSKHEAPGGSPSLGKWQKATLSGRAALDGTGLIKPEKVLKTEDRLVGNCSLMGVNSFEQSLHGYAGRAALDGTGPIRPEKRLKTDDKLVGNCSAMGVKPVEQSLPGYAGTHSYVQQTPGKISKSIHIKAEMDLSVNGKGPTVQPKTQMEQFEPIGSIACRQQMNNIPVCADHAVTRLSDHFFSQEDTKASHHVNPAALLPVKVEVLEDDHSVLKTNLQFCIPSTTQTWLELPTSLSNALRRKGRQDRNIVMLKDPMKRLWPVFYHENSLFVGFTRGWKPFVTANSLQTGDVCLLLKDLDEDELVYHVRFTKK</sequence>
<dbReference type="Proteomes" id="UP001732700">
    <property type="component" value="Chromosome 6C"/>
</dbReference>
<reference evidence="1" key="1">
    <citation type="submission" date="2021-05" db="EMBL/GenBank/DDBJ databases">
        <authorList>
            <person name="Scholz U."/>
            <person name="Mascher M."/>
            <person name="Fiebig A."/>
        </authorList>
    </citation>
    <scope>NUCLEOTIDE SEQUENCE [LARGE SCALE GENOMIC DNA]</scope>
</reference>
<dbReference type="EnsemblPlants" id="AVESA.00010b.r2.6CG1077430.1">
    <property type="protein sequence ID" value="AVESA.00010b.r2.6CG1077430.1.CDS"/>
    <property type="gene ID" value="AVESA.00010b.r2.6CG1077430"/>
</dbReference>